<dbReference type="KEGG" id="vha:VIBHAR_00949"/>
<sequence>MKAINTIQKAMQTMHGFFCTLMENKIREVKVMLIVVSPAKTLDYESPLATEKFTQPDLVSYSKELIEVCRKLTPADVSSLMKVSDKIADLNVGRFQEWSETFTTDNARQAILAFKGDVYTGLEAETLSDADFDYAQDHLRMLSGLYGLLKPLDLMQPYRLEMGTKLANEKGTNLYQFWGNVITDKLNEAIAAQDDNVLINLASNEYFKAVKPKNLDAQVITPIFKDCKNGQYKVISFYAKKARGMMARYIIENRIGSVADLTKFDVAGYYFVEEESTPTDLVFKREEQN</sequence>
<dbReference type="Pfam" id="PF03883">
    <property type="entry name" value="H2O2_YaaD"/>
    <property type="match status" value="1"/>
</dbReference>
<dbReference type="AlphaFoldDB" id="A7MS89"/>
<dbReference type="PANTHER" id="PTHR30283:SF4">
    <property type="entry name" value="PEROXIDE STRESS RESISTANCE PROTEIN YAAA"/>
    <property type="match status" value="1"/>
</dbReference>
<evidence type="ECO:0000313" key="3">
    <source>
        <dbReference type="Proteomes" id="UP000008152"/>
    </source>
</evidence>
<evidence type="ECO:0000256" key="1">
    <source>
        <dbReference type="HAMAP-Rule" id="MF_00652"/>
    </source>
</evidence>
<name>A7MS89_VIBC1</name>
<gene>
    <name evidence="2" type="ordered locus">VIBHAR_00949</name>
</gene>
<dbReference type="HAMAP" id="MF_00652">
    <property type="entry name" value="UPF0246"/>
    <property type="match status" value="1"/>
</dbReference>
<reference evidence="2 3" key="1">
    <citation type="submission" date="2007-08" db="EMBL/GenBank/DDBJ databases">
        <authorList>
            <consortium name="The Vibrio harveyi Genome Sequencing Project"/>
            <person name="Bassler B."/>
            <person name="Clifton S.W."/>
            <person name="Fulton L."/>
            <person name="Delehaunty K."/>
            <person name="Fronick C."/>
            <person name="Harrison M."/>
            <person name="Markivic C."/>
            <person name="Fulton R."/>
            <person name="Tin-Wollam A.-M."/>
            <person name="Shah N."/>
            <person name="Pepin K."/>
            <person name="Nash W."/>
            <person name="Thiruvilangam P."/>
            <person name="Bhonagiri V."/>
            <person name="Waters C."/>
            <person name="Tu K.C."/>
            <person name="Irgon J."/>
            <person name="Wilson R.K."/>
        </authorList>
    </citation>
    <scope>NUCLEOTIDE SEQUENCE [LARGE SCALE GENOMIC DNA]</scope>
    <source>
        <strain evidence="3">ATCC BAA-1116 / BB120</strain>
    </source>
</reference>
<dbReference type="PATRIC" id="fig|338187.25.peg.1672"/>
<accession>A7MS89</accession>
<organism evidence="2 3">
    <name type="scientific">Vibrio campbellii (strain ATCC BAA-1116)</name>
    <dbReference type="NCBI Taxonomy" id="2902295"/>
    <lineage>
        <taxon>Bacteria</taxon>
        <taxon>Pseudomonadati</taxon>
        <taxon>Pseudomonadota</taxon>
        <taxon>Gammaproteobacteria</taxon>
        <taxon>Vibrionales</taxon>
        <taxon>Vibrionaceae</taxon>
        <taxon>Vibrio</taxon>
    </lineage>
</organism>
<protein>
    <recommendedName>
        <fullName evidence="1">UPF0246 protein VIBHAR_00949</fullName>
    </recommendedName>
</protein>
<evidence type="ECO:0000313" key="2">
    <source>
        <dbReference type="EMBL" id="ABU69948.1"/>
    </source>
</evidence>
<dbReference type="GO" id="GO:0033194">
    <property type="term" value="P:response to hydroperoxide"/>
    <property type="evidence" value="ECO:0007669"/>
    <property type="project" value="TreeGrafter"/>
</dbReference>
<dbReference type="EMBL" id="CP000789">
    <property type="protein sequence ID" value="ABU69948.1"/>
    <property type="molecule type" value="Genomic_DNA"/>
</dbReference>
<proteinExistence type="inferred from homology"/>
<dbReference type="NCBIfam" id="NF002541">
    <property type="entry name" value="PRK02101.1-1"/>
    <property type="match status" value="1"/>
</dbReference>
<comment type="similarity">
    <text evidence="1">Belongs to the UPF0246 family.</text>
</comment>
<dbReference type="GO" id="GO:0005829">
    <property type="term" value="C:cytosol"/>
    <property type="evidence" value="ECO:0007669"/>
    <property type="project" value="TreeGrafter"/>
</dbReference>
<dbReference type="InterPro" id="IPR005583">
    <property type="entry name" value="YaaA"/>
</dbReference>
<dbReference type="NCBIfam" id="NF002542">
    <property type="entry name" value="PRK02101.1-3"/>
    <property type="match status" value="1"/>
</dbReference>
<dbReference type="PANTHER" id="PTHR30283">
    <property type="entry name" value="PEROXIDE STRESS RESPONSE PROTEIN YAAA"/>
    <property type="match status" value="1"/>
</dbReference>
<dbReference type="Proteomes" id="UP000008152">
    <property type="component" value="Chromosome I"/>
</dbReference>